<evidence type="ECO:0000313" key="2">
    <source>
        <dbReference type="Proteomes" id="UP000887566"/>
    </source>
</evidence>
<evidence type="ECO:0000313" key="3">
    <source>
        <dbReference type="WBParaSite" id="PSAMB.scaffold1851size27257.g15234.t1"/>
    </source>
</evidence>
<dbReference type="Proteomes" id="UP000887566">
    <property type="component" value="Unplaced"/>
</dbReference>
<sequence length="160" mass="17750">MAASAFSRLCSSSNEMRRDRPANRRPSRSAAQVGGSSPQPLADICPITYQPRHPPDNDEWRLTDGIRRSVQAGFLPLSSSNTTATTVKRLAVGRLPSNSGKWLLHSYPQAFICRRSNRGIGWVVNDRFPPKNAPPPSRRDLRARELASTPDGTTHHRGIR</sequence>
<protein>
    <submittedName>
        <fullName evidence="3">Uncharacterized protein</fullName>
    </submittedName>
</protein>
<proteinExistence type="predicted"/>
<name>A0A914VED4_9BILA</name>
<accession>A0A914VED4</accession>
<evidence type="ECO:0000256" key="1">
    <source>
        <dbReference type="SAM" id="MobiDB-lite"/>
    </source>
</evidence>
<feature type="region of interest" description="Disordered" evidence="1">
    <location>
        <begin position="127"/>
        <end position="160"/>
    </location>
</feature>
<keyword evidence="2" id="KW-1185">Reference proteome</keyword>
<dbReference type="AlphaFoldDB" id="A0A914VED4"/>
<feature type="region of interest" description="Disordered" evidence="1">
    <location>
        <begin position="1"/>
        <end position="44"/>
    </location>
</feature>
<organism evidence="2 3">
    <name type="scientific">Plectus sambesii</name>
    <dbReference type="NCBI Taxonomy" id="2011161"/>
    <lineage>
        <taxon>Eukaryota</taxon>
        <taxon>Metazoa</taxon>
        <taxon>Ecdysozoa</taxon>
        <taxon>Nematoda</taxon>
        <taxon>Chromadorea</taxon>
        <taxon>Plectida</taxon>
        <taxon>Plectina</taxon>
        <taxon>Plectoidea</taxon>
        <taxon>Plectidae</taxon>
        <taxon>Plectus</taxon>
    </lineage>
</organism>
<reference evidence="3" key="1">
    <citation type="submission" date="2022-11" db="UniProtKB">
        <authorList>
            <consortium name="WormBaseParasite"/>
        </authorList>
    </citation>
    <scope>IDENTIFICATION</scope>
</reference>
<dbReference type="WBParaSite" id="PSAMB.scaffold1851size27257.g15234.t1">
    <property type="protein sequence ID" value="PSAMB.scaffold1851size27257.g15234.t1"/>
    <property type="gene ID" value="PSAMB.scaffold1851size27257.g15234"/>
</dbReference>